<evidence type="ECO:0000256" key="6">
    <source>
        <dbReference type="ARBA" id="ARBA00022833"/>
    </source>
</evidence>
<dbReference type="PANTHER" id="PTHR10309:SF0">
    <property type="entry name" value="MANNOSE-6-PHOSPHATE ISOMERASE"/>
    <property type="match status" value="1"/>
</dbReference>
<feature type="binding site" evidence="9">
    <location>
        <position position="299"/>
    </location>
    <ligand>
        <name>Zn(2+)</name>
        <dbReference type="ChEBI" id="CHEBI:29105"/>
    </ligand>
</feature>
<evidence type="ECO:0000256" key="5">
    <source>
        <dbReference type="ARBA" id="ARBA00022723"/>
    </source>
</evidence>
<feature type="binding site" evidence="9">
    <location>
        <position position="129"/>
    </location>
    <ligand>
        <name>Zn(2+)</name>
        <dbReference type="ChEBI" id="CHEBI:29105"/>
    </ligand>
</feature>
<reference evidence="13 14" key="1">
    <citation type="journal article" date="2024" name="Nat. Commun.">
        <title>Phylogenomics reveals the evolutionary origins of lichenization in chlorophyte algae.</title>
        <authorList>
            <person name="Puginier C."/>
            <person name="Libourel C."/>
            <person name="Otte J."/>
            <person name="Skaloud P."/>
            <person name="Haon M."/>
            <person name="Grisel S."/>
            <person name="Petersen M."/>
            <person name="Berrin J.G."/>
            <person name="Delaux P.M."/>
            <person name="Dal Grande F."/>
            <person name="Keller J."/>
        </authorList>
    </citation>
    <scope>NUCLEOTIDE SEQUENCE [LARGE SCALE GENOMIC DNA]</scope>
    <source>
        <strain evidence="13 14">SAG 2145</strain>
    </source>
</reference>
<evidence type="ECO:0000256" key="3">
    <source>
        <dbReference type="ARBA" id="ARBA00010772"/>
    </source>
</evidence>
<dbReference type="NCBIfam" id="TIGR00218">
    <property type="entry name" value="manA"/>
    <property type="match status" value="1"/>
</dbReference>
<name>A0AAW1R1C4_9CHLO</name>
<dbReference type="PIRSF" id="PIRSF001480">
    <property type="entry name" value="Mannose-6-phosphate_isomerase"/>
    <property type="match status" value="1"/>
</dbReference>
<feature type="compositionally biased region" description="Low complexity" evidence="10">
    <location>
        <begin position="191"/>
        <end position="213"/>
    </location>
</feature>
<dbReference type="InterPro" id="IPR016305">
    <property type="entry name" value="Mannose-6-P_Isomerase"/>
</dbReference>
<dbReference type="EC" id="5.3.1.8" evidence="4"/>
<comment type="caution">
    <text evidence="13">The sequence shown here is derived from an EMBL/GenBank/DDBJ whole genome shotgun (WGS) entry which is preliminary data.</text>
</comment>
<dbReference type="GO" id="GO:0005975">
    <property type="term" value="P:carbohydrate metabolic process"/>
    <property type="evidence" value="ECO:0007669"/>
    <property type="project" value="InterPro"/>
</dbReference>
<evidence type="ECO:0000259" key="12">
    <source>
        <dbReference type="Pfam" id="PF20512"/>
    </source>
</evidence>
<evidence type="ECO:0000256" key="8">
    <source>
        <dbReference type="PIRSR" id="PIRSR001480-1"/>
    </source>
</evidence>
<dbReference type="GO" id="GO:0009298">
    <property type="term" value="P:GDP-mannose biosynthetic process"/>
    <property type="evidence" value="ECO:0007669"/>
    <property type="project" value="InterPro"/>
</dbReference>
<dbReference type="Pfam" id="PF20511">
    <property type="entry name" value="PMI_typeI_cat"/>
    <property type="match status" value="1"/>
</dbReference>
<evidence type="ECO:0000256" key="2">
    <source>
        <dbReference type="ARBA" id="ARBA00004666"/>
    </source>
</evidence>
<dbReference type="Proteomes" id="UP001438707">
    <property type="component" value="Unassembled WGS sequence"/>
</dbReference>
<feature type="active site" evidence="8">
    <location>
        <position position="318"/>
    </location>
</feature>
<feature type="binding site" evidence="9">
    <location>
        <position position="102"/>
    </location>
    <ligand>
        <name>Zn(2+)</name>
        <dbReference type="ChEBI" id="CHEBI:29105"/>
    </ligand>
</feature>
<evidence type="ECO:0000259" key="11">
    <source>
        <dbReference type="Pfam" id="PF20511"/>
    </source>
</evidence>
<dbReference type="Pfam" id="PF20512">
    <property type="entry name" value="PMI_typeI_hel"/>
    <property type="match status" value="1"/>
</dbReference>
<dbReference type="SUPFAM" id="SSF51182">
    <property type="entry name" value="RmlC-like cupins"/>
    <property type="match status" value="1"/>
</dbReference>
<dbReference type="InterPro" id="IPR046457">
    <property type="entry name" value="PMI_typeI_cat"/>
</dbReference>
<gene>
    <name evidence="13" type="ORF">WJX74_007105</name>
</gene>
<dbReference type="EMBL" id="JALJOS010000018">
    <property type="protein sequence ID" value="KAK9827512.1"/>
    <property type="molecule type" value="Genomic_DNA"/>
</dbReference>
<dbReference type="CDD" id="cd07011">
    <property type="entry name" value="cupin_PMI_type_I_N"/>
    <property type="match status" value="1"/>
</dbReference>
<dbReference type="GO" id="GO:0004476">
    <property type="term" value="F:mannose-6-phosphate isomerase activity"/>
    <property type="evidence" value="ECO:0007669"/>
    <property type="project" value="UniProtKB-EC"/>
</dbReference>
<dbReference type="InterPro" id="IPR046458">
    <property type="entry name" value="PMI_typeI_hel"/>
</dbReference>
<feature type="region of interest" description="Disordered" evidence="10">
    <location>
        <begin position="172"/>
        <end position="214"/>
    </location>
</feature>
<dbReference type="PRINTS" id="PR00714">
    <property type="entry name" value="MAN6PISMRASE"/>
</dbReference>
<evidence type="ECO:0000256" key="9">
    <source>
        <dbReference type="PIRSR" id="PIRSR001480-2"/>
    </source>
</evidence>
<sequence length="455" mass="49012">MLRLKCPTQNYAWGRLGRSSSEVAKLVEGAGFEVDDSKPYAELWMGTHPSGHAALASKEHLTLAAWLEDHPEALGQAVLQHFGAGLPFLLKVLSCEKALSIQSHPDKKLAQKLHAERPEVYKDDNHKPEMVVALSPFKALCGFVPQAELAEAFQSIPELGACVGRDLHAAITSSTPSSSKSEGNGHGPQQNGHAHANGAHLNAHSNGHASSSGRSSETLKAAFTALMTCEDRKVGVQVEAMAERLRQDSKKRALTVREALAMRLQFQYPGDVGVLASFFLNLIDLLPGQAMYLAANVPHAYLSGEAVECMATSDNVVRAGLTPKLRDTQVLCDSLTYEQGPPIILEGEGDAEHTAIYRPPFEEFEVALTTLTAGHSCSVPASQGPQMCLVQHGALQMVAEPTVMDSHLETSVAASKGDVFFLPAGCRLQLTGGEDGARLWIASVCQVFWDWHKLI</sequence>
<organism evidence="13 14">
    <name type="scientific">Apatococcus lobatus</name>
    <dbReference type="NCBI Taxonomy" id="904363"/>
    <lineage>
        <taxon>Eukaryota</taxon>
        <taxon>Viridiplantae</taxon>
        <taxon>Chlorophyta</taxon>
        <taxon>core chlorophytes</taxon>
        <taxon>Trebouxiophyceae</taxon>
        <taxon>Chlorellales</taxon>
        <taxon>Chlorellaceae</taxon>
        <taxon>Apatococcus</taxon>
    </lineage>
</organism>
<dbReference type="Gene3D" id="2.60.120.10">
    <property type="entry name" value="Jelly Rolls"/>
    <property type="match status" value="2"/>
</dbReference>
<accession>A0AAW1R1C4</accession>
<dbReference type="GO" id="GO:0008270">
    <property type="term" value="F:zinc ion binding"/>
    <property type="evidence" value="ECO:0007669"/>
    <property type="project" value="InterPro"/>
</dbReference>
<evidence type="ECO:0000313" key="13">
    <source>
        <dbReference type="EMBL" id="KAK9827512.1"/>
    </source>
</evidence>
<dbReference type="InterPro" id="IPR011051">
    <property type="entry name" value="RmlC_Cupin_sf"/>
</dbReference>
<feature type="binding site" evidence="9">
    <location>
        <position position="104"/>
    </location>
    <ligand>
        <name>Zn(2+)</name>
        <dbReference type="ChEBI" id="CHEBI:29105"/>
    </ligand>
</feature>
<dbReference type="Gene3D" id="1.10.441.10">
    <property type="entry name" value="Phosphomannose Isomerase, domain 2"/>
    <property type="match status" value="1"/>
</dbReference>
<feature type="domain" description="Phosphomannose isomerase type I catalytic" evidence="11">
    <location>
        <begin position="1"/>
        <end position="144"/>
    </location>
</feature>
<dbReference type="PROSITE" id="PS00965">
    <property type="entry name" value="PMI_I_1"/>
    <property type="match status" value="1"/>
</dbReference>
<comment type="similarity">
    <text evidence="3">Belongs to the mannose-6-phosphate isomerase type 1 family.</text>
</comment>
<evidence type="ECO:0000313" key="14">
    <source>
        <dbReference type="Proteomes" id="UP001438707"/>
    </source>
</evidence>
<evidence type="ECO:0000256" key="1">
    <source>
        <dbReference type="ARBA" id="ARBA00000757"/>
    </source>
</evidence>
<feature type="compositionally biased region" description="Low complexity" evidence="10">
    <location>
        <begin position="172"/>
        <end position="181"/>
    </location>
</feature>
<dbReference type="PANTHER" id="PTHR10309">
    <property type="entry name" value="MANNOSE-6-PHOSPHATE ISOMERASE"/>
    <property type="match status" value="1"/>
</dbReference>
<feature type="domain" description="Phosphomannose isomerase type I helical insertion" evidence="12">
    <location>
        <begin position="208"/>
        <end position="280"/>
    </location>
</feature>
<evidence type="ECO:0000256" key="10">
    <source>
        <dbReference type="SAM" id="MobiDB-lite"/>
    </source>
</evidence>
<proteinExistence type="inferred from homology"/>
<protein>
    <recommendedName>
        <fullName evidence="4">mannose-6-phosphate isomerase</fullName>
        <ecNumber evidence="4">5.3.1.8</ecNumber>
    </recommendedName>
</protein>
<dbReference type="InterPro" id="IPR014710">
    <property type="entry name" value="RmlC-like_jellyroll"/>
</dbReference>
<dbReference type="GO" id="GO:0005829">
    <property type="term" value="C:cytosol"/>
    <property type="evidence" value="ECO:0007669"/>
    <property type="project" value="TreeGrafter"/>
</dbReference>
<keyword evidence="5 9" id="KW-0479">Metal-binding</keyword>
<comment type="cofactor">
    <cofactor evidence="9">
        <name>Zn(2+)</name>
        <dbReference type="ChEBI" id="CHEBI:29105"/>
    </cofactor>
    <text evidence="9">Binds 1 zinc ion per subunit.</text>
</comment>
<comment type="pathway">
    <text evidence="2">Nucleotide-sugar biosynthesis; GDP-alpha-D-mannose biosynthesis; alpha-D-mannose 1-phosphate from D-fructose 6-phosphate: step 1/2.</text>
</comment>
<keyword evidence="7" id="KW-0413">Isomerase</keyword>
<keyword evidence="14" id="KW-1185">Reference proteome</keyword>
<keyword evidence="6 9" id="KW-0862">Zinc</keyword>
<evidence type="ECO:0000256" key="7">
    <source>
        <dbReference type="ARBA" id="ARBA00023235"/>
    </source>
</evidence>
<comment type="catalytic activity">
    <reaction evidence="1">
        <text>D-mannose 6-phosphate = D-fructose 6-phosphate</text>
        <dbReference type="Rhea" id="RHEA:12356"/>
        <dbReference type="ChEBI" id="CHEBI:58735"/>
        <dbReference type="ChEBI" id="CHEBI:61527"/>
        <dbReference type="EC" id="5.3.1.8"/>
    </reaction>
</comment>
<dbReference type="AlphaFoldDB" id="A0AAW1R1C4"/>
<dbReference type="InterPro" id="IPR018050">
    <property type="entry name" value="Pmannose_isomerase-type1_CS"/>
</dbReference>
<dbReference type="PROSITE" id="PS00966">
    <property type="entry name" value="PMI_I_2"/>
    <property type="match status" value="1"/>
</dbReference>
<dbReference type="InterPro" id="IPR001250">
    <property type="entry name" value="Man6P_Isoase-1"/>
</dbReference>
<evidence type="ECO:0000256" key="4">
    <source>
        <dbReference type="ARBA" id="ARBA00011956"/>
    </source>
</evidence>